<reference evidence="8" key="1">
    <citation type="submission" date="2021-01" db="EMBL/GenBank/DDBJ databases">
        <authorList>
            <person name="Corre E."/>
            <person name="Pelletier E."/>
            <person name="Niang G."/>
            <person name="Scheremetjew M."/>
            <person name="Finn R."/>
            <person name="Kale V."/>
            <person name="Holt S."/>
            <person name="Cochrane G."/>
            <person name="Meng A."/>
            <person name="Brown T."/>
            <person name="Cohen L."/>
        </authorList>
    </citation>
    <scope>NUCLEOTIDE SEQUENCE</scope>
    <source>
        <strain evidence="8">CCMP1723</strain>
    </source>
</reference>
<evidence type="ECO:0000256" key="3">
    <source>
        <dbReference type="ARBA" id="ARBA00021704"/>
    </source>
</evidence>
<dbReference type="EMBL" id="HBEQ01005117">
    <property type="protein sequence ID" value="CAD8516611.1"/>
    <property type="molecule type" value="Transcribed_RNA"/>
</dbReference>
<feature type="compositionally biased region" description="Acidic residues" evidence="7">
    <location>
        <begin position="266"/>
        <end position="277"/>
    </location>
</feature>
<feature type="region of interest" description="Disordered" evidence="7">
    <location>
        <begin position="418"/>
        <end position="463"/>
    </location>
</feature>
<dbReference type="AlphaFoldDB" id="A0A7S0NIX7"/>
<proteinExistence type="inferred from homology"/>
<name>A0A7S0NIX7_MICPS</name>
<keyword evidence="5" id="KW-0539">Nucleus</keyword>
<evidence type="ECO:0000313" key="8">
    <source>
        <dbReference type="EMBL" id="CAD8516611.1"/>
    </source>
</evidence>
<comment type="subcellular location">
    <subcellularLocation>
        <location evidence="1">Nucleus</location>
    </subcellularLocation>
</comment>
<comment type="similarity">
    <text evidence="2">Belongs to the TRM6/GCD10 family.</text>
</comment>
<evidence type="ECO:0000256" key="6">
    <source>
        <dbReference type="ARBA" id="ARBA00032319"/>
    </source>
</evidence>
<evidence type="ECO:0000256" key="5">
    <source>
        <dbReference type="ARBA" id="ARBA00023242"/>
    </source>
</evidence>
<organism evidence="8">
    <name type="scientific">Micromonas pusilla</name>
    <name type="common">Picoplanktonic green alga</name>
    <name type="synonym">Chromulina pusilla</name>
    <dbReference type="NCBI Taxonomy" id="38833"/>
    <lineage>
        <taxon>Eukaryota</taxon>
        <taxon>Viridiplantae</taxon>
        <taxon>Chlorophyta</taxon>
        <taxon>Mamiellophyceae</taxon>
        <taxon>Mamiellales</taxon>
        <taxon>Mamiellaceae</taxon>
        <taxon>Micromonas</taxon>
    </lineage>
</organism>
<keyword evidence="4" id="KW-0819">tRNA processing</keyword>
<dbReference type="PANTHER" id="PTHR12945">
    <property type="entry name" value="TRANSLATION INITIATION FACTOR EIF3-RELATED"/>
    <property type="match status" value="1"/>
</dbReference>
<protein>
    <recommendedName>
        <fullName evidence="3">tRNA (adenine(58)-N(1))-methyltransferase non-catalytic subunit TRM6</fullName>
    </recommendedName>
    <alternativeName>
        <fullName evidence="6">tRNA(m1A58)-methyltransferase subunit TRM6</fullName>
    </alternativeName>
</protein>
<evidence type="ECO:0000256" key="7">
    <source>
        <dbReference type="SAM" id="MobiDB-lite"/>
    </source>
</evidence>
<evidence type="ECO:0000256" key="1">
    <source>
        <dbReference type="ARBA" id="ARBA00004123"/>
    </source>
</evidence>
<dbReference type="PANTHER" id="PTHR12945:SF0">
    <property type="entry name" value="TRNA (ADENINE(58)-N(1))-METHYLTRANSFERASE NON-CATALYTIC SUBUNIT TRM6"/>
    <property type="match status" value="1"/>
</dbReference>
<accession>A0A7S0NIX7</accession>
<sequence length="463" mass="49229">MGVGDTVLLEMNGDKWAFIKLKRDGTAVIGKHKDVSLNPLIGAPFGSTYEVDQDGVLYPAEPDPPEWTAGDDAINAIDDDRNNADVNDMRDSSAQQLDQHDIARLKREGVGGRSLVEALAASSATFAKKTAYAQEKYVKKKLRKHLVRCRARRPTPRAVCEAYFHKQPAATNYVRYDALGMLLALGNAGAEAQPLVVETCGGLIVGAVAERLGGRGRVVAGHTGGTPPSLDIARLMNLGDAERESIATAPVTELIAARARHAAGGEGEEDEKEDSDGAADGVDKAEGDAGADGVDKGADGDKCADGDNGAEARVPRERPEGWRSRRIESASPDLIRDLATPSEGFTSLILAAPALDPATALRALLPLLAPSAPFAVWSYAAQPLAEALDELRRSSSAVNLTLQEPWLRRHQVLPRRTHPTMTTTAGSGGYVLSGNVIPEGERKRQRGDDDETALKRARTGGAD</sequence>
<feature type="compositionally biased region" description="Basic and acidic residues" evidence="7">
    <location>
        <begin position="281"/>
        <end position="305"/>
    </location>
</feature>
<evidence type="ECO:0000256" key="4">
    <source>
        <dbReference type="ARBA" id="ARBA00022694"/>
    </source>
</evidence>
<gene>
    <name evidence="8" type="ORF">MCOM1403_LOCUS4037</name>
</gene>
<feature type="compositionally biased region" description="Basic and acidic residues" evidence="7">
    <location>
        <begin position="313"/>
        <end position="328"/>
    </location>
</feature>
<dbReference type="GO" id="GO:0005634">
    <property type="term" value="C:nucleus"/>
    <property type="evidence" value="ECO:0007669"/>
    <property type="project" value="UniProtKB-SubCell"/>
</dbReference>
<dbReference type="GO" id="GO:0030488">
    <property type="term" value="P:tRNA methylation"/>
    <property type="evidence" value="ECO:0007669"/>
    <property type="project" value="InterPro"/>
</dbReference>
<dbReference type="Pfam" id="PF04189">
    <property type="entry name" value="Gcd10p"/>
    <property type="match status" value="1"/>
</dbReference>
<evidence type="ECO:0000256" key="2">
    <source>
        <dbReference type="ARBA" id="ARBA00008320"/>
    </source>
</evidence>
<dbReference type="InterPro" id="IPR017423">
    <property type="entry name" value="TRM6"/>
</dbReference>
<feature type="region of interest" description="Disordered" evidence="7">
    <location>
        <begin position="258"/>
        <end position="328"/>
    </location>
</feature>
<dbReference type="GO" id="GO:0031515">
    <property type="term" value="C:tRNA (m1A) methyltransferase complex"/>
    <property type="evidence" value="ECO:0007669"/>
    <property type="project" value="InterPro"/>
</dbReference>